<feature type="transmembrane region" description="Helical" evidence="2">
    <location>
        <begin position="21"/>
        <end position="39"/>
    </location>
</feature>
<reference evidence="4 5" key="1">
    <citation type="submission" date="2020-08" db="EMBL/GenBank/DDBJ databases">
        <title>Whole genome shotgun sequence of Actinoplanes ianthinogenes NBRC 13996.</title>
        <authorList>
            <person name="Komaki H."/>
            <person name="Tamura T."/>
        </authorList>
    </citation>
    <scope>NUCLEOTIDE SEQUENCE [LARGE SCALE GENOMIC DNA]</scope>
    <source>
        <strain evidence="4 5">NBRC 13996</strain>
    </source>
</reference>
<feature type="transmembrane region" description="Helical" evidence="2">
    <location>
        <begin position="216"/>
        <end position="233"/>
    </location>
</feature>
<dbReference type="PANTHER" id="PTHR23028">
    <property type="entry name" value="ACETYLTRANSFERASE"/>
    <property type="match status" value="1"/>
</dbReference>
<feature type="transmembrane region" description="Helical" evidence="2">
    <location>
        <begin position="265"/>
        <end position="288"/>
    </location>
</feature>
<sequence>MTTAPATMRDNPSTAARLDSLTGLRWIAALMIFCLHIQSESNYFVADSRAQHFLDVVLAAGRSGVSFFYILSGFVLAWSVRPADTTRRFLWRRFAKIYPNHFVTFLVAVLLLSWRGMEVFNPERIFYNLTLLHSWVPQRDDIWYSFNGPSWSLSCEAFFYLCFPLIYAGLKRLRPAAWWAITAGSVVFIAVLPFAIKLLHEPFGWSEHFIVYHLPPIRIAEFLLGMCLALLVRDGRWRGPGMWVSFVVIIAGMAVAATLPEQYGLARDAACTVVGFTLLIPAAALADVRRTRSIWRAPRLVWLGEVSFAFYMVHEICLYAVRHTFGDDEPHRPTVAAGVLVLATFCLALVAAVILYEGVEKPMMRLLTGRSKRPVTGGRGATSAPAGDGLPAPAHEPLVAAAAGDRITAPTA</sequence>
<protein>
    <submittedName>
        <fullName evidence="4">Acyltransferase</fullName>
    </submittedName>
</protein>
<feature type="transmembrane region" description="Helical" evidence="2">
    <location>
        <begin position="300"/>
        <end position="321"/>
    </location>
</feature>
<dbReference type="InterPro" id="IPR050879">
    <property type="entry name" value="Acyltransferase_3"/>
</dbReference>
<feature type="transmembrane region" description="Helical" evidence="2">
    <location>
        <begin position="240"/>
        <end position="259"/>
    </location>
</feature>
<feature type="transmembrane region" description="Helical" evidence="2">
    <location>
        <begin position="98"/>
        <end position="117"/>
    </location>
</feature>
<dbReference type="GO" id="GO:0016746">
    <property type="term" value="F:acyltransferase activity"/>
    <property type="evidence" value="ECO:0007669"/>
    <property type="project" value="UniProtKB-KW"/>
</dbReference>
<evidence type="ECO:0000313" key="4">
    <source>
        <dbReference type="EMBL" id="BCJ42783.1"/>
    </source>
</evidence>
<keyword evidence="4" id="KW-0012">Acyltransferase</keyword>
<evidence type="ECO:0000259" key="3">
    <source>
        <dbReference type="Pfam" id="PF01757"/>
    </source>
</evidence>
<keyword evidence="2" id="KW-0812">Transmembrane</keyword>
<name>A0ABN6CFF4_9ACTN</name>
<proteinExistence type="predicted"/>
<dbReference type="EMBL" id="AP023356">
    <property type="protein sequence ID" value="BCJ42783.1"/>
    <property type="molecule type" value="Genomic_DNA"/>
</dbReference>
<evidence type="ECO:0000256" key="2">
    <source>
        <dbReference type="SAM" id="Phobius"/>
    </source>
</evidence>
<evidence type="ECO:0000313" key="5">
    <source>
        <dbReference type="Proteomes" id="UP000676967"/>
    </source>
</evidence>
<feature type="transmembrane region" description="Helical" evidence="2">
    <location>
        <begin position="177"/>
        <end position="196"/>
    </location>
</feature>
<gene>
    <name evidence="4" type="ORF">Aiant_34400</name>
</gene>
<organism evidence="4 5">
    <name type="scientific">Actinoplanes ianthinogenes</name>
    <dbReference type="NCBI Taxonomy" id="122358"/>
    <lineage>
        <taxon>Bacteria</taxon>
        <taxon>Bacillati</taxon>
        <taxon>Actinomycetota</taxon>
        <taxon>Actinomycetes</taxon>
        <taxon>Micromonosporales</taxon>
        <taxon>Micromonosporaceae</taxon>
        <taxon>Actinoplanes</taxon>
    </lineage>
</organism>
<feature type="transmembrane region" description="Helical" evidence="2">
    <location>
        <begin position="59"/>
        <end position="78"/>
    </location>
</feature>
<accession>A0ABN6CFF4</accession>
<feature type="transmembrane region" description="Helical" evidence="2">
    <location>
        <begin position="151"/>
        <end position="170"/>
    </location>
</feature>
<dbReference type="PANTHER" id="PTHR23028:SF53">
    <property type="entry name" value="ACYL_TRANSF_3 DOMAIN-CONTAINING PROTEIN"/>
    <property type="match status" value="1"/>
</dbReference>
<dbReference type="InterPro" id="IPR002656">
    <property type="entry name" value="Acyl_transf_3_dom"/>
</dbReference>
<feature type="domain" description="Acyltransferase 3" evidence="3">
    <location>
        <begin position="19"/>
        <end position="356"/>
    </location>
</feature>
<dbReference type="Pfam" id="PF01757">
    <property type="entry name" value="Acyl_transf_3"/>
    <property type="match status" value="1"/>
</dbReference>
<feature type="region of interest" description="Disordered" evidence="1">
    <location>
        <begin position="370"/>
        <end position="394"/>
    </location>
</feature>
<keyword evidence="4" id="KW-0808">Transferase</keyword>
<keyword evidence="2" id="KW-1133">Transmembrane helix</keyword>
<evidence type="ECO:0000256" key="1">
    <source>
        <dbReference type="SAM" id="MobiDB-lite"/>
    </source>
</evidence>
<keyword evidence="5" id="KW-1185">Reference proteome</keyword>
<dbReference type="Proteomes" id="UP000676967">
    <property type="component" value="Chromosome"/>
</dbReference>
<keyword evidence="2" id="KW-0472">Membrane</keyword>
<dbReference type="RefSeq" id="WP_189328577.1">
    <property type="nucleotide sequence ID" value="NZ_AP023356.1"/>
</dbReference>
<feature type="transmembrane region" description="Helical" evidence="2">
    <location>
        <begin position="333"/>
        <end position="356"/>
    </location>
</feature>